<dbReference type="Pfam" id="PF02452">
    <property type="entry name" value="PemK_toxin"/>
    <property type="match status" value="1"/>
</dbReference>
<protein>
    <submittedName>
        <fullName evidence="1">Type II toxin-antitoxin system PemK/MazF family toxin</fullName>
    </submittedName>
</protein>
<proteinExistence type="predicted"/>
<name>A0ABD5QB50_9EURY</name>
<keyword evidence="2" id="KW-1185">Reference proteome</keyword>
<dbReference type="Proteomes" id="UP001595925">
    <property type="component" value="Unassembled WGS sequence"/>
</dbReference>
<dbReference type="AlphaFoldDB" id="A0ABD5QB50"/>
<dbReference type="Gene3D" id="2.30.30.110">
    <property type="match status" value="1"/>
</dbReference>
<dbReference type="SUPFAM" id="SSF50118">
    <property type="entry name" value="Cell growth inhibitor/plasmid maintenance toxic component"/>
    <property type="match status" value="1"/>
</dbReference>
<dbReference type="RefSeq" id="WP_224829563.1">
    <property type="nucleotide sequence ID" value="NZ_JAIVEF010000021.1"/>
</dbReference>
<dbReference type="EMBL" id="JBHSJG010000009">
    <property type="protein sequence ID" value="MFC4986792.1"/>
    <property type="molecule type" value="Genomic_DNA"/>
</dbReference>
<dbReference type="InterPro" id="IPR011067">
    <property type="entry name" value="Plasmid_toxin/cell-grow_inhib"/>
</dbReference>
<evidence type="ECO:0000313" key="2">
    <source>
        <dbReference type="Proteomes" id="UP001595925"/>
    </source>
</evidence>
<reference evidence="1 2" key="1">
    <citation type="journal article" date="2019" name="Int. J. Syst. Evol. Microbiol.">
        <title>The Global Catalogue of Microorganisms (GCM) 10K type strain sequencing project: providing services to taxonomists for standard genome sequencing and annotation.</title>
        <authorList>
            <consortium name="The Broad Institute Genomics Platform"/>
            <consortium name="The Broad Institute Genome Sequencing Center for Infectious Disease"/>
            <person name="Wu L."/>
            <person name="Ma J."/>
        </authorList>
    </citation>
    <scope>NUCLEOTIDE SEQUENCE [LARGE SCALE GENOMIC DNA]</scope>
    <source>
        <strain evidence="1 2">CGMCC 1.15824</strain>
    </source>
</reference>
<organism evidence="1 2">
    <name type="scientific">Saliphagus infecundisoli</name>
    <dbReference type="NCBI Taxonomy" id="1849069"/>
    <lineage>
        <taxon>Archaea</taxon>
        <taxon>Methanobacteriati</taxon>
        <taxon>Methanobacteriota</taxon>
        <taxon>Stenosarchaea group</taxon>
        <taxon>Halobacteria</taxon>
        <taxon>Halobacteriales</taxon>
        <taxon>Natrialbaceae</taxon>
        <taxon>Saliphagus</taxon>
    </lineage>
</organism>
<dbReference type="InterPro" id="IPR003477">
    <property type="entry name" value="PemK-like"/>
</dbReference>
<comment type="caution">
    <text evidence="1">The sequence shown here is derived from an EMBL/GenBank/DDBJ whole genome shotgun (WGS) entry which is preliminary data.</text>
</comment>
<gene>
    <name evidence="1" type="ORF">ACFPFO_03195</name>
</gene>
<accession>A0ABD5QB50</accession>
<sequence>MTSDVPSVMDTYYPQGAVVVLDHDPYDAKSSRPALIISDDKHPDRYNETVEDPAYTAAFLTTGFYTDNAWARKITYTDLDEGKALSRQNSHVMLWALRPIYESEIDKRVAQVTEDFLYALGDDYKTFFDPSETHL</sequence>
<evidence type="ECO:0000313" key="1">
    <source>
        <dbReference type="EMBL" id="MFC4986792.1"/>
    </source>
</evidence>